<accession>A0A0E0NU24</accession>
<reference evidence="2" key="1">
    <citation type="submission" date="2013-06" db="EMBL/GenBank/DDBJ databases">
        <authorList>
            <person name="Zhao Q."/>
        </authorList>
    </citation>
    <scope>NUCLEOTIDE SEQUENCE</scope>
    <source>
        <strain evidence="2">cv. W1943</strain>
    </source>
</reference>
<evidence type="ECO:0000313" key="1">
    <source>
        <dbReference type="EnsemblPlants" id="ORUFI03G15300.1"/>
    </source>
</evidence>
<dbReference type="Proteomes" id="UP000008022">
    <property type="component" value="Unassembled WGS sequence"/>
</dbReference>
<dbReference type="AlphaFoldDB" id="A0A0E0NU24"/>
<evidence type="ECO:0000313" key="2">
    <source>
        <dbReference type="Proteomes" id="UP000008022"/>
    </source>
</evidence>
<reference evidence="1" key="2">
    <citation type="submission" date="2015-06" db="UniProtKB">
        <authorList>
            <consortium name="EnsemblPlants"/>
        </authorList>
    </citation>
    <scope>IDENTIFICATION</scope>
</reference>
<keyword evidence="2" id="KW-1185">Reference proteome</keyword>
<dbReference type="OMA" id="QCGRHER"/>
<name>A0A0E0NU24_ORYRU</name>
<dbReference type="HOGENOM" id="CLU_1838256_0_0_1"/>
<organism evidence="1 2">
    <name type="scientific">Oryza rufipogon</name>
    <name type="common">Brownbeard rice</name>
    <name type="synonym">Asian wild rice</name>
    <dbReference type="NCBI Taxonomy" id="4529"/>
    <lineage>
        <taxon>Eukaryota</taxon>
        <taxon>Viridiplantae</taxon>
        <taxon>Streptophyta</taxon>
        <taxon>Embryophyta</taxon>
        <taxon>Tracheophyta</taxon>
        <taxon>Spermatophyta</taxon>
        <taxon>Magnoliopsida</taxon>
        <taxon>Liliopsida</taxon>
        <taxon>Poales</taxon>
        <taxon>Poaceae</taxon>
        <taxon>BOP clade</taxon>
        <taxon>Oryzoideae</taxon>
        <taxon>Oryzeae</taxon>
        <taxon>Oryzinae</taxon>
        <taxon>Oryza</taxon>
    </lineage>
</organism>
<dbReference type="EnsemblPlants" id="ORUFI03G15300.1">
    <property type="protein sequence ID" value="ORUFI03G15300.1"/>
    <property type="gene ID" value="ORUFI03G15300"/>
</dbReference>
<proteinExistence type="predicted"/>
<sequence>MQNSTSPLYTPRSTGQNMLILRQPSLLCKRHPPQFPIVISAAGKTVASVVVSDRTDSALAILTNDSRASEPGSPAGHQRVPHNGIRRLHSVEHLACVVTSGQHEAYRLQLGQCGRHERVGGVTRACSAPRAGCGVGWRRHAAAMRAMSEVAAKAKEK</sequence>
<dbReference type="Gramene" id="ORUFI03G15300.1">
    <property type="protein sequence ID" value="ORUFI03G15300.1"/>
    <property type="gene ID" value="ORUFI03G15300"/>
</dbReference>
<protein>
    <submittedName>
        <fullName evidence="1">Uncharacterized protein</fullName>
    </submittedName>
</protein>